<name>A0A9D1D9I2_9FIRM</name>
<reference evidence="4" key="2">
    <citation type="journal article" date="2021" name="PeerJ">
        <title>Extensive microbial diversity within the chicken gut microbiome revealed by metagenomics and culture.</title>
        <authorList>
            <person name="Gilroy R."/>
            <person name="Ravi A."/>
            <person name="Getino M."/>
            <person name="Pursley I."/>
            <person name="Horton D.L."/>
            <person name="Alikhan N.F."/>
            <person name="Baker D."/>
            <person name="Gharbi K."/>
            <person name="Hall N."/>
            <person name="Watson M."/>
            <person name="Adriaenssens E.M."/>
            <person name="Foster-Nyarko E."/>
            <person name="Jarju S."/>
            <person name="Secka A."/>
            <person name="Antonio M."/>
            <person name="Oren A."/>
            <person name="Chaudhuri R.R."/>
            <person name="La Ragione R."/>
            <person name="Hildebrand F."/>
            <person name="Pallen M.J."/>
        </authorList>
    </citation>
    <scope>NUCLEOTIDE SEQUENCE</scope>
    <source>
        <strain evidence="4">ChiSjej4B22-8148</strain>
    </source>
</reference>
<proteinExistence type="predicted"/>
<feature type="domain" description="TerB-C" evidence="3">
    <location>
        <begin position="475"/>
        <end position="630"/>
    </location>
</feature>
<protein>
    <submittedName>
        <fullName evidence="4">TerB N-terminal domain-containing protein</fullName>
    </submittedName>
</protein>
<dbReference type="InterPro" id="IPR038056">
    <property type="entry name" value="YjbR-like_sf"/>
</dbReference>
<evidence type="ECO:0000259" key="2">
    <source>
        <dbReference type="Pfam" id="PF13208"/>
    </source>
</evidence>
<dbReference type="SUPFAM" id="SSF142906">
    <property type="entry name" value="YjbR-like"/>
    <property type="match status" value="1"/>
</dbReference>
<organism evidence="4 5">
    <name type="scientific">Candidatus Choladousia intestinavium</name>
    <dbReference type="NCBI Taxonomy" id="2840727"/>
    <lineage>
        <taxon>Bacteria</taxon>
        <taxon>Bacillati</taxon>
        <taxon>Bacillota</taxon>
        <taxon>Clostridia</taxon>
        <taxon>Lachnospirales</taxon>
        <taxon>Lachnospiraceae</taxon>
        <taxon>Lachnospiraceae incertae sedis</taxon>
        <taxon>Candidatus Choladousia</taxon>
    </lineage>
</organism>
<dbReference type="Pfam" id="PF15615">
    <property type="entry name" value="TerB_C"/>
    <property type="match status" value="1"/>
</dbReference>
<evidence type="ECO:0000313" key="5">
    <source>
        <dbReference type="Proteomes" id="UP000886757"/>
    </source>
</evidence>
<evidence type="ECO:0000313" key="4">
    <source>
        <dbReference type="EMBL" id="HIR14370.1"/>
    </source>
</evidence>
<dbReference type="InterPro" id="IPR028932">
    <property type="entry name" value="TerB-C"/>
</dbReference>
<evidence type="ECO:0000259" key="3">
    <source>
        <dbReference type="Pfam" id="PF15615"/>
    </source>
</evidence>
<sequence>MKLWELTAYSEEKFHIKEQHKWADFPGFSVLAAPDTGKWIALLMRQWDSYLGEEIQRCDIKCGRQILSEIKAPYLSLPFRMKGNRWVGVKFDDKTEPDMVFRLFDRAVYASQERGYTVVLDVASTKSSILYPDTAIPLSGAQFSVTAPEVPDKIRRMQRLYQYSDSSFAQKCRNFYRQGKFMEDYEDDAPWNGEFRRYFTTYHDLNLRQLRGYFTWRTRLRKGDFSPIAASLAYLYLYELLNGIGTSSPEDSLRKMREFEIGFLDSGIGDPGIRGNLRRWMLEYAVLHNVSPALARQYADPALLKKDSALALLKDPNTASEEEIFEALCVFEGKKLEQSPVVKRDVAKGKHFFSSVWLCASRTFSQNGKDIFTACFGKPKSFSWYPLSNAVYCKKQKFPDTDYVLDPCRTYRCRNGIWQEERYDNLYFDRNRFHGLLREADRLLRKALKTGHYLRENPADAWAAPYAEEVIQAFRQAKLEAARPNITIDLSHLEQIRQDALITRDSLLTQEELDTEANRTPDVNTNGNSGTNANVKPDIQKIEEPAQPGSQKELSESMSSMPAALDPVHRQILLALTENVPIAPYLRANYLMPSVAADTINEALFDEIGDNVLECDGDTITLIEDYRDDILQILGGKANE</sequence>
<dbReference type="EMBL" id="DVGK01000118">
    <property type="protein sequence ID" value="HIR14370.1"/>
    <property type="molecule type" value="Genomic_DNA"/>
</dbReference>
<feature type="domain" description="TerB N-terminal" evidence="2">
    <location>
        <begin position="145"/>
        <end position="337"/>
    </location>
</feature>
<dbReference type="InterPro" id="IPR025266">
    <property type="entry name" value="TerB_N"/>
</dbReference>
<gene>
    <name evidence="4" type="ORF">IAB31_10670</name>
</gene>
<feature type="compositionally biased region" description="Polar residues" evidence="1">
    <location>
        <begin position="521"/>
        <end position="534"/>
    </location>
</feature>
<evidence type="ECO:0000256" key="1">
    <source>
        <dbReference type="SAM" id="MobiDB-lite"/>
    </source>
</evidence>
<reference evidence="4" key="1">
    <citation type="submission" date="2020-10" db="EMBL/GenBank/DDBJ databases">
        <authorList>
            <person name="Gilroy R."/>
        </authorList>
    </citation>
    <scope>NUCLEOTIDE SEQUENCE</scope>
    <source>
        <strain evidence="4">ChiSjej4B22-8148</strain>
    </source>
</reference>
<dbReference type="Gene3D" id="3.90.1150.30">
    <property type="match status" value="1"/>
</dbReference>
<dbReference type="Proteomes" id="UP000886757">
    <property type="component" value="Unassembled WGS sequence"/>
</dbReference>
<dbReference type="Pfam" id="PF13208">
    <property type="entry name" value="TerB_N"/>
    <property type="match status" value="1"/>
</dbReference>
<comment type="caution">
    <text evidence="4">The sequence shown here is derived from an EMBL/GenBank/DDBJ whole genome shotgun (WGS) entry which is preliminary data.</text>
</comment>
<dbReference type="AlphaFoldDB" id="A0A9D1D9I2"/>
<feature type="region of interest" description="Disordered" evidence="1">
    <location>
        <begin position="512"/>
        <end position="539"/>
    </location>
</feature>
<accession>A0A9D1D9I2</accession>